<proteinExistence type="predicted"/>
<dbReference type="PANTHER" id="PTHR34380:SF1">
    <property type="entry name" value="OS01G0221300 PROTEIN"/>
    <property type="match status" value="1"/>
</dbReference>
<feature type="compositionally biased region" description="Basic and acidic residues" evidence="1">
    <location>
        <begin position="556"/>
        <end position="568"/>
    </location>
</feature>
<organism evidence="2 3">
    <name type="scientific">Papaver somniferum</name>
    <name type="common">Opium poppy</name>
    <dbReference type="NCBI Taxonomy" id="3469"/>
    <lineage>
        <taxon>Eukaryota</taxon>
        <taxon>Viridiplantae</taxon>
        <taxon>Streptophyta</taxon>
        <taxon>Embryophyta</taxon>
        <taxon>Tracheophyta</taxon>
        <taxon>Spermatophyta</taxon>
        <taxon>Magnoliopsida</taxon>
        <taxon>Ranunculales</taxon>
        <taxon>Papaveraceae</taxon>
        <taxon>Papaveroideae</taxon>
        <taxon>Papaver</taxon>
    </lineage>
</organism>
<feature type="compositionally biased region" description="Basic and acidic residues" evidence="1">
    <location>
        <begin position="515"/>
        <end position="526"/>
    </location>
</feature>
<feature type="region of interest" description="Disordered" evidence="1">
    <location>
        <begin position="598"/>
        <end position="619"/>
    </location>
</feature>
<feature type="compositionally biased region" description="Acidic residues" evidence="1">
    <location>
        <begin position="598"/>
        <end position="612"/>
    </location>
</feature>
<feature type="compositionally biased region" description="Polar residues" evidence="1">
    <location>
        <begin position="502"/>
        <end position="514"/>
    </location>
</feature>
<sequence>METHQAAAGDEQQICRRHNGKNWRCKNVSGDNPSPMNSNKRKYLTKKYKLMEEHDRSLDLTGIQPPTNFLMEKPSFITSNEMKKKKLPPDEQICSFISDGGKWRCKNFRMSHNRVPKSKYCEKHYNYYAKYYKKRELLKKKKKTSTGDGDQGARSGPIQVTWGSKRRRKMKVTEEEDDDTSDVEGGSANVATKRKNVMEWSGELDFTDFLIEKPSLITSNEMKNEKEIENKKLPPDDQICSFIGDGGKWRCKNFRMSHGAADDPRVPDTKFCEKHYNYYSSYNKTYYYKKKKRSGDGQGAGFSIATGPIEETKGSKRREKVTEEGDETEIQKLGASGDNTSDRIGRKRENAERTERSGDLEALTGIKEPTVELKNLEHYKRKSFQLSVELEKKKVECTTLQGKLAEVEETRKTSVADGTYRTPTDATECWRKLFSDLTGWVESRISDLENIVLRMDNKISTMEGCVESRISKLESLVLRSGKGGSILRCVQLRHSEKIESGAQDSQNDITQNGEKQIDENDRKDSDVYECNTKEKVLNVYNAGSVRVSSEGENVEERKGWGCLKERPSQHGSSSQDHLEMSTEPFVNLVSDDDSVEILGESEDSDNSTDSEGNEDKDKEIKWKFEDDMLSSFEEDPELCLKAVSALYRQLICEDEISDTGLFHNNDALRCTTLAKFLMGPDCKDDLNKSVKELEILDSNAVEDCKRLARRYSMQLFSIYKNGKDPFFLPSTTASYAK</sequence>
<name>A0A4Y7IG84_PAPSO</name>
<evidence type="ECO:0008006" key="4">
    <source>
        <dbReference type="Google" id="ProtNLM"/>
    </source>
</evidence>
<evidence type="ECO:0000313" key="2">
    <source>
        <dbReference type="EMBL" id="RZC47884.1"/>
    </source>
</evidence>
<feature type="region of interest" description="Disordered" evidence="1">
    <location>
        <begin position="498"/>
        <end position="526"/>
    </location>
</feature>
<dbReference type="Proteomes" id="UP000316621">
    <property type="component" value="Chromosome 1"/>
</dbReference>
<evidence type="ECO:0000256" key="1">
    <source>
        <dbReference type="SAM" id="MobiDB-lite"/>
    </source>
</evidence>
<keyword evidence="3" id="KW-1185">Reference proteome</keyword>
<accession>A0A4Y7IG84</accession>
<feature type="compositionally biased region" description="Basic and acidic residues" evidence="1">
    <location>
        <begin position="340"/>
        <end position="359"/>
    </location>
</feature>
<dbReference type="EMBL" id="CM010715">
    <property type="protein sequence ID" value="RZC47884.1"/>
    <property type="molecule type" value="Genomic_DNA"/>
</dbReference>
<evidence type="ECO:0000313" key="3">
    <source>
        <dbReference type="Proteomes" id="UP000316621"/>
    </source>
</evidence>
<dbReference type="AlphaFoldDB" id="A0A4Y7IG84"/>
<dbReference type="Gramene" id="RZC47884">
    <property type="protein sequence ID" value="RZC47884"/>
    <property type="gene ID" value="C5167_040828"/>
</dbReference>
<feature type="region of interest" description="Disordered" evidence="1">
    <location>
        <begin position="142"/>
        <end position="187"/>
    </location>
</feature>
<protein>
    <recommendedName>
        <fullName evidence="4">WRC domain-containing protein</fullName>
    </recommendedName>
</protein>
<gene>
    <name evidence="2" type="ORF">C5167_040828</name>
</gene>
<feature type="region of interest" description="Disordered" evidence="1">
    <location>
        <begin position="293"/>
        <end position="362"/>
    </location>
</feature>
<feature type="region of interest" description="Disordered" evidence="1">
    <location>
        <begin position="556"/>
        <end position="579"/>
    </location>
</feature>
<dbReference type="PANTHER" id="PTHR34380">
    <property type="entry name" value="BNAA03G12380D PROTEIN"/>
    <property type="match status" value="1"/>
</dbReference>
<reference evidence="2 3" key="1">
    <citation type="journal article" date="2018" name="Science">
        <title>The opium poppy genome and morphinan production.</title>
        <authorList>
            <person name="Guo L."/>
            <person name="Winzer T."/>
            <person name="Yang X."/>
            <person name="Li Y."/>
            <person name="Ning Z."/>
            <person name="He Z."/>
            <person name="Teodor R."/>
            <person name="Lu Y."/>
            <person name="Bowser T.A."/>
            <person name="Graham I.A."/>
            <person name="Ye K."/>
        </authorList>
    </citation>
    <scope>NUCLEOTIDE SEQUENCE [LARGE SCALE GENOMIC DNA]</scope>
    <source>
        <strain evidence="3">cv. HN1</strain>
        <tissue evidence="2">Leaves</tissue>
    </source>
</reference>